<dbReference type="AlphaFoldDB" id="A0A0V1LNL2"/>
<keyword evidence="2" id="KW-1185">Reference proteome</keyword>
<proteinExistence type="predicted"/>
<name>A0A0V1LNL2_9BILA</name>
<gene>
    <name evidence="1" type="ORF">T02_4337</name>
</gene>
<reference evidence="1 2" key="1">
    <citation type="submission" date="2015-05" db="EMBL/GenBank/DDBJ databases">
        <title>Evolution of Trichinella species and genotypes.</title>
        <authorList>
            <person name="Korhonen P.K."/>
            <person name="Edoardo P."/>
            <person name="Giuseppe L.R."/>
            <person name="Gasser R.B."/>
        </authorList>
    </citation>
    <scope>NUCLEOTIDE SEQUENCE [LARGE SCALE GENOMIC DNA]</scope>
    <source>
        <strain evidence="1">ISS10</strain>
    </source>
</reference>
<evidence type="ECO:0000313" key="1">
    <source>
        <dbReference type="EMBL" id="KRZ61069.1"/>
    </source>
</evidence>
<accession>A0A0V1LNL2</accession>
<protein>
    <submittedName>
        <fullName evidence="1">Uncharacterized protein</fullName>
    </submittedName>
</protein>
<dbReference type="EMBL" id="JYDW01000022">
    <property type="protein sequence ID" value="KRZ61069.1"/>
    <property type="molecule type" value="Genomic_DNA"/>
</dbReference>
<comment type="caution">
    <text evidence="1">The sequence shown here is derived from an EMBL/GenBank/DDBJ whole genome shotgun (WGS) entry which is preliminary data.</text>
</comment>
<evidence type="ECO:0000313" key="2">
    <source>
        <dbReference type="Proteomes" id="UP000054721"/>
    </source>
</evidence>
<dbReference type="Proteomes" id="UP000054721">
    <property type="component" value="Unassembled WGS sequence"/>
</dbReference>
<organism evidence="1 2">
    <name type="scientific">Trichinella nativa</name>
    <dbReference type="NCBI Taxonomy" id="6335"/>
    <lineage>
        <taxon>Eukaryota</taxon>
        <taxon>Metazoa</taxon>
        <taxon>Ecdysozoa</taxon>
        <taxon>Nematoda</taxon>
        <taxon>Enoplea</taxon>
        <taxon>Dorylaimia</taxon>
        <taxon>Trichinellida</taxon>
        <taxon>Trichinellidae</taxon>
        <taxon>Trichinella</taxon>
    </lineage>
</organism>
<sequence>MTLDDRRLRSVRADVQPRLTGRKLILSFTALTVAEQTAMDFSLVFFSGSTVKDSGEEVGH</sequence>